<dbReference type="EMBL" id="LVEA01000001">
    <property type="protein sequence ID" value="KYL05462.1"/>
    <property type="molecule type" value="Genomic_DNA"/>
</dbReference>
<dbReference type="AlphaFoldDB" id="A0A161QWW5"/>
<feature type="domain" description="AB hydrolase-1" evidence="1">
    <location>
        <begin position="13"/>
        <end position="242"/>
    </location>
</feature>
<dbReference type="InterPro" id="IPR029058">
    <property type="entry name" value="AB_hydrolase_fold"/>
</dbReference>
<dbReference type="eggNOG" id="COG0596">
    <property type="taxonomic scope" value="Bacteria"/>
</dbReference>
<accession>A0A161QWW5</accession>
<dbReference type="Gene3D" id="3.40.50.1820">
    <property type="entry name" value="alpha/beta hydrolase"/>
    <property type="match status" value="1"/>
</dbReference>
<evidence type="ECO:0000313" key="2">
    <source>
        <dbReference type="EMBL" id="KYL05462.1"/>
    </source>
</evidence>
<dbReference type="SUPFAM" id="SSF53474">
    <property type="entry name" value="alpha/beta-Hydrolases"/>
    <property type="match status" value="1"/>
</dbReference>
<evidence type="ECO:0000259" key="1">
    <source>
        <dbReference type="Pfam" id="PF00561"/>
    </source>
</evidence>
<name>A0A161QWW5_9FUSO</name>
<dbReference type="Pfam" id="PF00561">
    <property type="entry name" value="Abhydrolase_1"/>
    <property type="match status" value="1"/>
</dbReference>
<dbReference type="PANTHER" id="PTHR43798:SF29">
    <property type="entry name" value="AB HYDROLASE-1 DOMAIN-CONTAINING PROTEIN"/>
    <property type="match status" value="1"/>
</dbReference>
<dbReference type="KEGG" id="fnf:BSQ88_04715"/>
<dbReference type="Proteomes" id="UP000075816">
    <property type="component" value="Unassembled WGS sequence"/>
</dbReference>
<dbReference type="RefSeq" id="WP_035907774.1">
    <property type="nucleotide sequence ID" value="NZ_CAXOUM010000026.1"/>
</dbReference>
<keyword evidence="2" id="KW-0378">Hydrolase</keyword>
<evidence type="ECO:0000313" key="3">
    <source>
        <dbReference type="Proteomes" id="UP000075816"/>
    </source>
</evidence>
<dbReference type="PANTHER" id="PTHR43798">
    <property type="entry name" value="MONOACYLGLYCEROL LIPASE"/>
    <property type="match status" value="1"/>
</dbReference>
<dbReference type="InterPro" id="IPR000073">
    <property type="entry name" value="AB_hydrolase_1"/>
</dbReference>
<dbReference type="InterPro" id="IPR050266">
    <property type="entry name" value="AB_hydrolase_sf"/>
</dbReference>
<gene>
    <name evidence="2" type="ORF">A2J07_01635</name>
</gene>
<protein>
    <submittedName>
        <fullName evidence="2">Hydrolase</fullName>
    </submittedName>
</protein>
<reference evidence="2 3" key="1">
    <citation type="submission" date="2016-03" db="EMBL/GenBank/DDBJ databases">
        <title>Comparative genomics of human isolates of Fusobacterium necrophorum.</title>
        <authorList>
            <person name="Jensen A."/>
            <person name="Bank S."/>
            <person name="Andersen P.S."/>
            <person name="Kristensen L.H."/>
            <person name="Prag J."/>
        </authorList>
    </citation>
    <scope>NUCLEOTIDE SEQUENCE [LARGE SCALE GENOMIC DNA]</scope>
    <source>
        <strain evidence="2 3">LS_1264</strain>
    </source>
</reference>
<organism evidence="2 3">
    <name type="scientific">Fusobacterium necrophorum subsp. funduliforme</name>
    <dbReference type="NCBI Taxonomy" id="143387"/>
    <lineage>
        <taxon>Bacteria</taxon>
        <taxon>Fusobacteriati</taxon>
        <taxon>Fusobacteriota</taxon>
        <taxon>Fusobacteriia</taxon>
        <taxon>Fusobacteriales</taxon>
        <taxon>Fusobacteriaceae</taxon>
        <taxon>Fusobacterium</taxon>
    </lineage>
</organism>
<comment type="caution">
    <text evidence="2">The sequence shown here is derived from an EMBL/GenBank/DDBJ whole genome shotgun (WGS) entry which is preliminary data.</text>
</comment>
<sequence>MKFSFEEKGQGKTIVLVHSYLWDREMWREQIDLLSEQYRCIAIDLPSHGRCLRKLPKNYCLEDLAKELIAFLEEKGIEKYHYIGLSVGGMLIPYLYENDKDKIESFVMMDSYVGAEGEEKKALYFHLLDSIEMMKKIPTAMAEQIAKMFFAEKRKNSSNPDYVKFINRLQGFSEEQLEDIVILGRAIFGREEKRESLKNITLPTTIIVGEEDEPRPPYEAEEMSHLFPNAKCIIVPRAGHISNRDQAEFVNEIFRSLFLSSDRHTKV</sequence>
<proteinExistence type="predicted"/>
<dbReference type="GO" id="GO:0016787">
    <property type="term" value="F:hydrolase activity"/>
    <property type="evidence" value="ECO:0007669"/>
    <property type="project" value="UniProtKB-KW"/>
</dbReference>